<keyword evidence="2" id="KW-0238">DNA-binding</keyword>
<comment type="caution">
    <text evidence="5">The sequence shown here is derived from an EMBL/GenBank/DDBJ whole genome shotgun (WGS) entry which is preliminary data.</text>
</comment>
<evidence type="ECO:0000259" key="4">
    <source>
        <dbReference type="PROSITE" id="PS50943"/>
    </source>
</evidence>
<dbReference type="PROSITE" id="PS50943">
    <property type="entry name" value="HTH_CROC1"/>
    <property type="match status" value="1"/>
</dbReference>
<dbReference type="Pfam" id="PF01381">
    <property type="entry name" value="HTH_3"/>
    <property type="match status" value="1"/>
</dbReference>
<dbReference type="Proteomes" id="UP001416858">
    <property type="component" value="Unassembled WGS sequence"/>
</dbReference>
<keyword evidence="3" id="KW-0804">Transcription</keyword>
<feature type="domain" description="HTH cro/C1-type" evidence="4">
    <location>
        <begin position="56"/>
        <end position="102"/>
    </location>
</feature>
<reference evidence="5 6" key="1">
    <citation type="submission" date="2024-02" db="EMBL/GenBank/DDBJ databases">
        <title>Rhodopirellula caenicola NBRC 110016.</title>
        <authorList>
            <person name="Ichikawa N."/>
            <person name="Katano-Makiyama Y."/>
            <person name="Hidaka K."/>
        </authorList>
    </citation>
    <scope>NUCLEOTIDE SEQUENCE [LARGE SCALE GENOMIC DNA]</scope>
    <source>
        <strain evidence="5 6">NBRC 110016</strain>
    </source>
</reference>
<evidence type="ECO:0000256" key="3">
    <source>
        <dbReference type="ARBA" id="ARBA00023163"/>
    </source>
</evidence>
<dbReference type="Gene3D" id="1.10.260.40">
    <property type="entry name" value="lambda repressor-like DNA-binding domains"/>
    <property type="match status" value="1"/>
</dbReference>
<evidence type="ECO:0000256" key="2">
    <source>
        <dbReference type="ARBA" id="ARBA00023125"/>
    </source>
</evidence>
<dbReference type="RefSeq" id="WP_345685191.1">
    <property type="nucleotide sequence ID" value="NZ_BAABRO010000009.1"/>
</dbReference>
<dbReference type="CDD" id="cd00093">
    <property type="entry name" value="HTH_XRE"/>
    <property type="match status" value="1"/>
</dbReference>
<protein>
    <recommendedName>
        <fullName evidence="4">HTH cro/C1-type domain-containing protein</fullName>
    </recommendedName>
</protein>
<proteinExistence type="predicted"/>
<dbReference type="PANTHER" id="PTHR36511">
    <property type="entry name" value="MERR FAMILY BACTERIAL REGULATORY PROTEIN"/>
    <property type="match status" value="1"/>
</dbReference>
<organism evidence="5 6">
    <name type="scientific">Novipirellula caenicola</name>
    <dbReference type="NCBI Taxonomy" id="1536901"/>
    <lineage>
        <taxon>Bacteria</taxon>
        <taxon>Pseudomonadati</taxon>
        <taxon>Planctomycetota</taxon>
        <taxon>Planctomycetia</taxon>
        <taxon>Pirellulales</taxon>
        <taxon>Pirellulaceae</taxon>
        <taxon>Novipirellula</taxon>
    </lineage>
</organism>
<dbReference type="EMBL" id="BAABRO010000009">
    <property type="protein sequence ID" value="GAA5508404.1"/>
    <property type="molecule type" value="Genomic_DNA"/>
</dbReference>
<dbReference type="InterPro" id="IPR010982">
    <property type="entry name" value="Lambda_DNA-bd_dom_sf"/>
</dbReference>
<name>A0ABP9VTD0_9BACT</name>
<accession>A0ABP9VTD0</accession>
<evidence type="ECO:0000256" key="1">
    <source>
        <dbReference type="ARBA" id="ARBA00023015"/>
    </source>
</evidence>
<evidence type="ECO:0000313" key="6">
    <source>
        <dbReference type="Proteomes" id="UP001416858"/>
    </source>
</evidence>
<evidence type="ECO:0000313" key="5">
    <source>
        <dbReference type="EMBL" id="GAA5508404.1"/>
    </source>
</evidence>
<dbReference type="SUPFAM" id="SSF47413">
    <property type="entry name" value="lambda repressor-like DNA-binding domains"/>
    <property type="match status" value="1"/>
</dbReference>
<dbReference type="InterPro" id="IPR001387">
    <property type="entry name" value="Cro/C1-type_HTH"/>
</dbReference>
<dbReference type="PANTHER" id="PTHR36511:SF3">
    <property type="entry name" value="ANTITOXIN HIGA-2"/>
    <property type="match status" value="1"/>
</dbReference>
<dbReference type="InterPro" id="IPR052359">
    <property type="entry name" value="HTH-type_reg/antitoxin"/>
</dbReference>
<sequence length="121" mass="13890">MTKKKQESVGGEMVDRLRRFTEKLDAIDNVSDLPEVLTVRRVKLNLRPQDFSGEEVKQIRNQLRVSQAVFAEFLGVSVRSLQDWEQGQSVVSGPTCRLLEEISRDFPSWSKRLRELAEVTA</sequence>
<keyword evidence="1" id="KW-0805">Transcription regulation</keyword>
<keyword evidence="6" id="KW-1185">Reference proteome</keyword>
<gene>
    <name evidence="5" type="ORF">Rcae01_03870</name>
</gene>
<dbReference type="SMART" id="SM00530">
    <property type="entry name" value="HTH_XRE"/>
    <property type="match status" value="1"/>
</dbReference>